<accession>A0A8H6WEK6</accession>
<organism evidence="1 2">
    <name type="scientific">Mycena indigotica</name>
    <dbReference type="NCBI Taxonomy" id="2126181"/>
    <lineage>
        <taxon>Eukaryota</taxon>
        <taxon>Fungi</taxon>
        <taxon>Dikarya</taxon>
        <taxon>Basidiomycota</taxon>
        <taxon>Agaricomycotina</taxon>
        <taxon>Agaricomycetes</taxon>
        <taxon>Agaricomycetidae</taxon>
        <taxon>Agaricales</taxon>
        <taxon>Marasmiineae</taxon>
        <taxon>Mycenaceae</taxon>
        <taxon>Mycena</taxon>
    </lineage>
</organism>
<name>A0A8H6WEK6_9AGAR</name>
<dbReference type="InterPro" id="IPR032675">
    <property type="entry name" value="LRR_dom_sf"/>
</dbReference>
<evidence type="ECO:0000313" key="1">
    <source>
        <dbReference type="EMBL" id="KAF7314912.1"/>
    </source>
</evidence>
<dbReference type="EMBL" id="JACAZF010000001">
    <property type="protein sequence ID" value="KAF7314912.1"/>
    <property type="molecule type" value="Genomic_DNA"/>
</dbReference>
<gene>
    <name evidence="1" type="ORF">MIND_00005100</name>
</gene>
<sequence length="471" mass="53638">MNETPLEIWHKIFEDVPQICFPTIFTVNRAFSRIIRPYLFATFTFRPVTPRGANEVFIEEQNARFDFWTSPDIAALVHSCKITTFPLIRIGAEPAGTPNEMARLFFCRAKRFSALRHLIIHQVDISEHYNEVCTAFASLQSFDLWHHATGYDLERPVTASRQTPFDKPALRLQKIRLALTGNEICSWTPLFHSLHLRELYLDCPIHAWCAEATTVPEFPRVVQLSINILRNQQNMEDFAFFLPKFQALQSLSFLSAHRITDIGSDALAHLQRGCCLLQQTLEEVNLPLVFLPTFMPVPDSTFQCLMRINVAGRVDGPSLSSVIQVGGQVAPNIISFTITLSQSRPEVLRQLFSSFPHLQELKIDQPRNVIDLTQNHQGGQPDILDVLAGTEVSPIHLPQHLRTLVISWADANWFESRRPRNPQALRRVLLAILARLPSLTSLSPMDLFDQEALEIVSSPWGMTPDVFWDSR</sequence>
<proteinExistence type="predicted"/>
<dbReference type="GeneID" id="59339541"/>
<evidence type="ECO:0008006" key="3">
    <source>
        <dbReference type="Google" id="ProtNLM"/>
    </source>
</evidence>
<dbReference type="SUPFAM" id="SSF52047">
    <property type="entry name" value="RNI-like"/>
    <property type="match status" value="1"/>
</dbReference>
<dbReference type="Proteomes" id="UP000636479">
    <property type="component" value="Unassembled WGS sequence"/>
</dbReference>
<reference evidence="1" key="1">
    <citation type="submission" date="2020-05" db="EMBL/GenBank/DDBJ databases">
        <title>Mycena genomes resolve the evolution of fungal bioluminescence.</title>
        <authorList>
            <person name="Tsai I.J."/>
        </authorList>
    </citation>
    <scope>NUCLEOTIDE SEQUENCE</scope>
    <source>
        <strain evidence="1">171206Taipei</strain>
    </source>
</reference>
<comment type="caution">
    <text evidence="1">The sequence shown here is derived from an EMBL/GenBank/DDBJ whole genome shotgun (WGS) entry which is preliminary data.</text>
</comment>
<dbReference type="Gene3D" id="3.80.10.10">
    <property type="entry name" value="Ribonuclease Inhibitor"/>
    <property type="match status" value="1"/>
</dbReference>
<dbReference type="AlphaFoldDB" id="A0A8H6WEK6"/>
<dbReference type="RefSeq" id="XP_037224935.1">
    <property type="nucleotide sequence ID" value="XM_037357025.1"/>
</dbReference>
<keyword evidence="2" id="KW-1185">Reference proteome</keyword>
<protein>
    <recommendedName>
        <fullName evidence="3">F-box domain-containing protein</fullName>
    </recommendedName>
</protein>
<evidence type="ECO:0000313" key="2">
    <source>
        <dbReference type="Proteomes" id="UP000636479"/>
    </source>
</evidence>
<dbReference type="OrthoDB" id="2864564at2759"/>